<dbReference type="EMBL" id="LNYY01000021">
    <property type="protein sequence ID" value="KTD66684.1"/>
    <property type="molecule type" value="Genomic_DNA"/>
</dbReference>
<reference evidence="1 2" key="1">
    <citation type="submission" date="2015-11" db="EMBL/GenBank/DDBJ databases">
        <title>Genomic analysis of 38 Legionella species identifies large and diverse effector repertoires.</title>
        <authorList>
            <person name="Burstein D."/>
            <person name="Amaro F."/>
            <person name="Zusman T."/>
            <person name="Lifshitz Z."/>
            <person name="Cohen O."/>
            <person name="Gilbert J.A."/>
            <person name="Pupko T."/>
            <person name="Shuman H.A."/>
            <person name="Segal G."/>
        </authorList>
    </citation>
    <scope>NUCLEOTIDE SEQUENCE [LARGE SCALE GENOMIC DNA]</scope>
    <source>
        <strain evidence="1 2">IMVS3376</strain>
    </source>
</reference>
<keyword evidence="2" id="KW-1185">Reference proteome</keyword>
<evidence type="ECO:0000313" key="1">
    <source>
        <dbReference type="EMBL" id="KTD66684.1"/>
    </source>
</evidence>
<organism evidence="1 2">
    <name type="scientific">Legionella steelei</name>
    <dbReference type="NCBI Taxonomy" id="947033"/>
    <lineage>
        <taxon>Bacteria</taxon>
        <taxon>Pseudomonadati</taxon>
        <taxon>Pseudomonadota</taxon>
        <taxon>Gammaproteobacteria</taxon>
        <taxon>Legionellales</taxon>
        <taxon>Legionellaceae</taxon>
        <taxon>Legionella</taxon>
    </lineage>
</organism>
<dbReference type="AlphaFoldDB" id="A0A0W0ZBW2"/>
<sequence>MSAQKPSRLHLLNEFDPSRESMWKAFLRKNELEQKPLAEVIAVIRNFILIPFSLTK</sequence>
<proteinExistence type="predicted"/>
<gene>
    <name evidence="1" type="ORF">Lste_2890</name>
</gene>
<evidence type="ECO:0000313" key="2">
    <source>
        <dbReference type="Proteomes" id="UP000054926"/>
    </source>
</evidence>
<accession>A0A0W0ZBW2</accession>
<protein>
    <submittedName>
        <fullName evidence="1">Uncharacterized protein</fullName>
    </submittedName>
</protein>
<comment type="caution">
    <text evidence="1">The sequence shown here is derived from an EMBL/GenBank/DDBJ whole genome shotgun (WGS) entry which is preliminary data.</text>
</comment>
<dbReference type="PATRIC" id="fig|947033.5.peg.3064"/>
<dbReference type="Proteomes" id="UP000054926">
    <property type="component" value="Unassembled WGS sequence"/>
</dbReference>
<name>A0A0W0ZBW2_9GAMM</name>